<keyword evidence="2" id="KW-0812">Transmembrane</keyword>
<evidence type="ECO:0000256" key="2">
    <source>
        <dbReference type="SAM" id="Phobius"/>
    </source>
</evidence>
<organism evidence="3">
    <name type="scientific">Geobacillus sp. (strain WCH70)</name>
    <dbReference type="NCBI Taxonomy" id="471223"/>
    <lineage>
        <taxon>Bacteria</taxon>
        <taxon>Bacillati</taxon>
        <taxon>Bacillota</taxon>
        <taxon>Bacilli</taxon>
        <taxon>Bacillales</taxon>
        <taxon>Anoxybacillaceae</taxon>
        <taxon>Geobacillus</taxon>
    </lineage>
</organism>
<feature type="region of interest" description="Disordered" evidence="1">
    <location>
        <begin position="70"/>
        <end position="94"/>
    </location>
</feature>
<accession>C5DAM1</accession>
<dbReference type="eggNOG" id="ENOG5033DG1">
    <property type="taxonomic scope" value="Bacteria"/>
</dbReference>
<dbReference type="EMBL" id="CP001638">
    <property type="protein sequence ID" value="ACS24335.1"/>
    <property type="molecule type" value="Genomic_DNA"/>
</dbReference>
<dbReference type="KEGG" id="gwc:GWCH70_1535"/>
<keyword evidence="2" id="KW-0472">Membrane</keyword>
<sequence length="94" mass="10820">MEAPFDLLTYVSLVGTLLVIVKCYIAEYRQTKAFLYDVALAHLEQERDCPCCTGAIVPLRRFFTSQKRKIPVREQSSHSSDKEGRRPLLFFAHV</sequence>
<evidence type="ECO:0000313" key="3">
    <source>
        <dbReference type="EMBL" id="ACS24335.1"/>
    </source>
</evidence>
<dbReference type="AlphaFoldDB" id="C5DAM1"/>
<proteinExistence type="predicted"/>
<feature type="transmembrane region" description="Helical" evidence="2">
    <location>
        <begin position="7"/>
        <end position="25"/>
    </location>
</feature>
<gene>
    <name evidence="3" type="ordered locus">GWCH70_1535</name>
</gene>
<feature type="compositionally biased region" description="Basic and acidic residues" evidence="1">
    <location>
        <begin position="71"/>
        <end position="86"/>
    </location>
</feature>
<keyword evidence="2" id="KW-1133">Transmembrane helix</keyword>
<protein>
    <submittedName>
        <fullName evidence="3">Uncharacterized protein</fullName>
    </submittedName>
</protein>
<reference evidence="3" key="1">
    <citation type="submission" date="2009-06" db="EMBL/GenBank/DDBJ databases">
        <title>Complete sequence of chromosome of Geopacillus sp. WCH70.</title>
        <authorList>
            <consortium name="US DOE Joint Genome Institute"/>
            <person name="Lucas S."/>
            <person name="Copeland A."/>
            <person name="Lapidus A."/>
            <person name="Glavina del Rio T."/>
            <person name="Dalin E."/>
            <person name="Tice H."/>
            <person name="Bruce D."/>
            <person name="Goodwin L."/>
            <person name="Pitluck S."/>
            <person name="Chertkov O."/>
            <person name="Brettin T."/>
            <person name="Detter J.C."/>
            <person name="Han C."/>
            <person name="Larimer F."/>
            <person name="Land M."/>
            <person name="Hauser L."/>
            <person name="Kyrpides N."/>
            <person name="Mikhailova N."/>
            <person name="Brumm P."/>
            <person name="Mead D.A."/>
            <person name="Richardson P."/>
        </authorList>
    </citation>
    <scope>NUCLEOTIDE SEQUENCE [LARGE SCALE GENOMIC DNA]</scope>
    <source>
        <strain evidence="3">WCH70</strain>
    </source>
</reference>
<evidence type="ECO:0000256" key="1">
    <source>
        <dbReference type="SAM" id="MobiDB-lite"/>
    </source>
</evidence>
<dbReference type="HOGENOM" id="CLU_2422759_0_0_9"/>
<name>C5DAM1_GEOSW</name>